<keyword evidence="2" id="KW-1185">Reference proteome</keyword>
<organism evidence="1 2">
    <name type="scientific">Caerostris extrusa</name>
    <name type="common">Bark spider</name>
    <name type="synonym">Caerostris bankana</name>
    <dbReference type="NCBI Taxonomy" id="172846"/>
    <lineage>
        <taxon>Eukaryota</taxon>
        <taxon>Metazoa</taxon>
        <taxon>Ecdysozoa</taxon>
        <taxon>Arthropoda</taxon>
        <taxon>Chelicerata</taxon>
        <taxon>Arachnida</taxon>
        <taxon>Araneae</taxon>
        <taxon>Araneomorphae</taxon>
        <taxon>Entelegynae</taxon>
        <taxon>Araneoidea</taxon>
        <taxon>Araneidae</taxon>
        <taxon>Caerostris</taxon>
    </lineage>
</organism>
<dbReference type="EMBL" id="BPLR01015936">
    <property type="protein sequence ID" value="GIY79824.1"/>
    <property type="molecule type" value="Genomic_DNA"/>
</dbReference>
<protein>
    <submittedName>
        <fullName evidence="1">Uncharacterized protein</fullName>
    </submittedName>
</protein>
<feature type="non-terminal residue" evidence="1">
    <location>
        <position position="27"/>
    </location>
</feature>
<reference evidence="1 2" key="1">
    <citation type="submission" date="2021-06" db="EMBL/GenBank/DDBJ databases">
        <title>Caerostris extrusa draft genome.</title>
        <authorList>
            <person name="Kono N."/>
            <person name="Arakawa K."/>
        </authorList>
    </citation>
    <scope>NUCLEOTIDE SEQUENCE [LARGE SCALE GENOMIC DNA]</scope>
</reference>
<gene>
    <name evidence="1" type="ORF">CEXT_139541</name>
</gene>
<name>A0AAV4WC88_CAEEX</name>
<dbReference type="Proteomes" id="UP001054945">
    <property type="component" value="Unassembled WGS sequence"/>
</dbReference>
<proteinExistence type="predicted"/>
<evidence type="ECO:0000313" key="2">
    <source>
        <dbReference type="Proteomes" id="UP001054945"/>
    </source>
</evidence>
<sequence length="27" mass="2893">MGGAVVRDKSAIHVRSRRQIDNISGVA</sequence>
<dbReference type="AlphaFoldDB" id="A0AAV4WC88"/>
<accession>A0AAV4WC88</accession>
<evidence type="ECO:0000313" key="1">
    <source>
        <dbReference type="EMBL" id="GIY79824.1"/>
    </source>
</evidence>
<comment type="caution">
    <text evidence="1">The sequence shown here is derived from an EMBL/GenBank/DDBJ whole genome shotgun (WGS) entry which is preliminary data.</text>
</comment>